<dbReference type="GO" id="GO:0051301">
    <property type="term" value="P:cell division"/>
    <property type="evidence" value="ECO:0007669"/>
    <property type="project" value="UniProtKB-UniRule"/>
</dbReference>
<evidence type="ECO:0000313" key="15">
    <source>
        <dbReference type="WBParaSite" id="ACOC_0000357501-mRNA-1"/>
    </source>
</evidence>
<organism evidence="15">
    <name type="scientific">Angiostrongylus costaricensis</name>
    <name type="common">Nematode worm</name>
    <dbReference type="NCBI Taxonomy" id="334426"/>
    <lineage>
        <taxon>Eukaryota</taxon>
        <taxon>Metazoa</taxon>
        <taxon>Ecdysozoa</taxon>
        <taxon>Nematoda</taxon>
        <taxon>Chromadorea</taxon>
        <taxon>Rhabditida</taxon>
        <taxon>Rhabditina</taxon>
        <taxon>Rhabditomorpha</taxon>
        <taxon>Strongyloidea</taxon>
        <taxon>Metastrongylidae</taxon>
        <taxon>Angiostrongylus</taxon>
    </lineage>
</organism>
<evidence type="ECO:0000256" key="9">
    <source>
        <dbReference type="ARBA" id="ARBA00023328"/>
    </source>
</evidence>
<evidence type="ECO:0000256" key="3">
    <source>
        <dbReference type="ARBA" id="ARBA00022618"/>
    </source>
</evidence>
<dbReference type="GO" id="GO:0051315">
    <property type="term" value="P:attachment of mitotic spindle microtubules to kinetochore"/>
    <property type="evidence" value="ECO:0007669"/>
    <property type="project" value="UniProtKB-UniRule"/>
</dbReference>
<dbReference type="GO" id="GO:0005634">
    <property type="term" value="C:nucleus"/>
    <property type="evidence" value="ECO:0007669"/>
    <property type="project" value="UniProtKB-SubCell"/>
</dbReference>
<dbReference type="Pfam" id="PF03801">
    <property type="entry name" value="Ndc80_HEC"/>
    <property type="match status" value="2"/>
</dbReference>
<reference evidence="15" key="1">
    <citation type="submission" date="2017-02" db="UniProtKB">
        <authorList>
            <consortium name="WormBaseParasite"/>
        </authorList>
    </citation>
    <scope>IDENTIFICATION</scope>
</reference>
<evidence type="ECO:0000256" key="4">
    <source>
        <dbReference type="ARBA" id="ARBA00022776"/>
    </source>
</evidence>
<dbReference type="AlphaFoldDB" id="A0A0R3PGW7"/>
<dbReference type="InterPro" id="IPR055260">
    <property type="entry name" value="Ndc80_CH"/>
</dbReference>
<comment type="function">
    <text evidence="10">Acts as a component of the essential kinetochore-associated NDC80 complex, which is required for chromosome segregation and spindle checkpoint activity.</text>
</comment>
<accession>A0A0R3PGW7</accession>
<name>A0A0R3PGW7_ANGCS</name>
<dbReference type="GO" id="GO:0031262">
    <property type="term" value="C:Ndc80 complex"/>
    <property type="evidence" value="ECO:0007669"/>
    <property type="project" value="UniProtKB-UniRule"/>
</dbReference>
<evidence type="ECO:0000256" key="2">
    <source>
        <dbReference type="ARBA" id="ARBA00022454"/>
    </source>
</evidence>
<dbReference type="WBParaSite" id="ACOC_0000357501-mRNA-1">
    <property type="protein sequence ID" value="ACOC_0000357501-mRNA-1"/>
    <property type="gene ID" value="ACOC_0000357501"/>
</dbReference>
<dbReference type="Proteomes" id="UP000267027">
    <property type="component" value="Unassembled WGS sequence"/>
</dbReference>
<keyword evidence="6 11" id="KW-0175">Coiled coil</keyword>
<evidence type="ECO:0000256" key="11">
    <source>
        <dbReference type="SAM" id="Coils"/>
    </source>
</evidence>
<keyword evidence="8 10" id="KW-0131">Cell cycle</keyword>
<feature type="domain" description="Kinetochore protein Ndc80 CH" evidence="12">
    <location>
        <begin position="80"/>
        <end position="124"/>
    </location>
</feature>
<keyword evidence="14" id="KW-1185">Reference proteome</keyword>
<comment type="subunit">
    <text evidence="10">Component of the NDC80 complex.</text>
</comment>
<comment type="subcellular location">
    <subcellularLocation>
        <location evidence="10">Chromosome</location>
        <location evidence="10">Centromere</location>
        <location evidence="10">Kinetochore</location>
    </subcellularLocation>
    <subcellularLocation>
        <location evidence="10">Nucleus</location>
    </subcellularLocation>
</comment>
<protein>
    <recommendedName>
        <fullName evidence="10">Kinetochore protein NDC80</fullName>
    </recommendedName>
</protein>
<evidence type="ECO:0000313" key="13">
    <source>
        <dbReference type="EMBL" id="VDM55161.1"/>
    </source>
</evidence>
<dbReference type="PANTHER" id="PTHR10643:SF2">
    <property type="entry name" value="KINETOCHORE PROTEIN NDC80 HOMOLOG"/>
    <property type="match status" value="1"/>
</dbReference>
<evidence type="ECO:0000256" key="10">
    <source>
        <dbReference type="RuleBase" id="RU368072"/>
    </source>
</evidence>
<comment type="similarity">
    <text evidence="1 10">Belongs to the NDC80/HEC1 family.</text>
</comment>
<dbReference type="InterPro" id="IPR005550">
    <property type="entry name" value="Kinetochore_Ndc80"/>
</dbReference>
<keyword evidence="5 10" id="KW-0995">Kinetochore</keyword>
<keyword evidence="4 10" id="KW-0498">Mitosis</keyword>
<evidence type="ECO:0000256" key="1">
    <source>
        <dbReference type="ARBA" id="ARBA00007050"/>
    </source>
</evidence>
<dbReference type="OrthoDB" id="7459479at2759"/>
<dbReference type="STRING" id="334426.A0A0R3PGW7"/>
<gene>
    <name evidence="13" type="ORF">ACOC_LOCUS3576</name>
</gene>
<evidence type="ECO:0000256" key="5">
    <source>
        <dbReference type="ARBA" id="ARBA00022838"/>
    </source>
</evidence>
<sequence length="425" mass="49743">MIRKIYDFLLQHDGENCVPERVIRSPTKQDFIYMFESIYQHLSPNLQIKNVHEECSKNRRVEIVDIMLTFYLLPSVIFHGKVPAIFRELGYPTAIRPSTMQTIGASHTWPNLLGALTWLIEVVEKGSLESLREDIAQLDDDISKATHYKEETERDVNRLAEENNVVQKELEGVAKTMSEGQSRLAELEELTKVQEESTGLRSNEARELMAEFDQAPYFDIRNKLTMRKLKDELDYLCKQHWLAVPKSKRAFAEQHDRYHKLMLSIKNFHNFAHCEDAFMMDDNVEDERALHAAVSNVKALLGAIETGFVQRKWDMAQVIRQSIFELEPIKQEYNVVCGKFRQRQRMESRADRQRERDREDWNKDLMAAEADLAEKQSKISEEVSSRFHLIVSDLDKMNEARDWMMRTMKGFCDIKFPTDEGLLED</sequence>
<evidence type="ECO:0000313" key="14">
    <source>
        <dbReference type="Proteomes" id="UP000267027"/>
    </source>
</evidence>
<evidence type="ECO:0000256" key="7">
    <source>
        <dbReference type="ARBA" id="ARBA00023242"/>
    </source>
</evidence>
<keyword evidence="3 10" id="KW-0132">Cell division</keyword>
<dbReference type="PANTHER" id="PTHR10643">
    <property type="entry name" value="KINETOCHORE PROTEIN NDC80"/>
    <property type="match status" value="1"/>
</dbReference>
<reference evidence="13 14" key="2">
    <citation type="submission" date="2018-11" db="EMBL/GenBank/DDBJ databases">
        <authorList>
            <consortium name="Pathogen Informatics"/>
        </authorList>
    </citation>
    <scope>NUCLEOTIDE SEQUENCE [LARGE SCALE GENOMIC DNA]</scope>
    <source>
        <strain evidence="13 14">Costa Rica</strain>
    </source>
</reference>
<keyword evidence="2 10" id="KW-0158">Chromosome</keyword>
<evidence type="ECO:0000256" key="6">
    <source>
        <dbReference type="ARBA" id="ARBA00023054"/>
    </source>
</evidence>
<feature type="coiled-coil region" evidence="11">
    <location>
        <begin position="128"/>
        <end position="169"/>
    </location>
</feature>
<dbReference type="InterPro" id="IPR038273">
    <property type="entry name" value="Ndc80_sf"/>
</dbReference>
<evidence type="ECO:0000256" key="8">
    <source>
        <dbReference type="ARBA" id="ARBA00023306"/>
    </source>
</evidence>
<dbReference type="Gene3D" id="1.10.418.30">
    <property type="entry name" value="Ncd80 complex, Ncd80 subunit"/>
    <property type="match status" value="1"/>
</dbReference>
<feature type="domain" description="Kinetochore protein Ndc80 CH" evidence="12">
    <location>
        <begin position="1"/>
        <end position="53"/>
    </location>
</feature>
<proteinExistence type="inferred from homology"/>
<dbReference type="OMA" id="FAHCEDA"/>
<keyword evidence="9 10" id="KW-0137">Centromere</keyword>
<evidence type="ECO:0000259" key="12">
    <source>
        <dbReference type="Pfam" id="PF03801"/>
    </source>
</evidence>
<keyword evidence="7 10" id="KW-0539">Nucleus</keyword>
<dbReference type="EMBL" id="UYYA01001146">
    <property type="protein sequence ID" value="VDM55161.1"/>
    <property type="molecule type" value="Genomic_DNA"/>
</dbReference>